<feature type="region of interest" description="Disordered" evidence="1">
    <location>
        <begin position="1"/>
        <end position="23"/>
    </location>
</feature>
<dbReference type="EMBL" id="JAGTXO010000016">
    <property type="protein sequence ID" value="KAG8463292.1"/>
    <property type="molecule type" value="Genomic_DNA"/>
</dbReference>
<evidence type="ECO:0000313" key="4">
    <source>
        <dbReference type="Proteomes" id="UP000751190"/>
    </source>
</evidence>
<proteinExistence type="predicted"/>
<comment type="caution">
    <text evidence="3">The sequence shown here is derived from an EMBL/GenBank/DDBJ whole genome shotgun (WGS) entry which is preliminary data.</text>
</comment>
<dbReference type="OrthoDB" id="2564527at2759"/>
<keyword evidence="2" id="KW-0472">Membrane</keyword>
<feature type="transmembrane region" description="Helical" evidence="2">
    <location>
        <begin position="480"/>
        <end position="501"/>
    </location>
</feature>
<evidence type="ECO:0000313" key="3">
    <source>
        <dbReference type="EMBL" id="KAG8463292.1"/>
    </source>
</evidence>
<dbReference type="Gene3D" id="3.90.245.10">
    <property type="entry name" value="Ribonucleoside hydrolase-like"/>
    <property type="match status" value="1"/>
</dbReference>
<organism evidence="3 4">
    <name type="scientific">Diacronema lutheri</name>
    <name type="common">Unicellular marine alga</name>
    <name type="synonym">Monochrysis lutheri</name>
    <dbReference type="NCBI Taxonomy" id="2081491"/>
    <lineage>
        <taxon>Eukaryota</taxon>
        <taxon>Haptista</taxon>
        <taxon>Haptophyta</taxon>
        <taxon>Pavlovophyceae</taxon>
        <taxon>Pavlovales</taxon>
        <taxon>Pavlovaceae</taxon>
        <taxon>Diacronema</taxon>
    </lineage>
</organism>
<protein>
    <recommendedName>
        <fullName evidence="5">TIR domain-containing protein</fullName>
    </recommendedName>
</protein>
<dbReference type="AlphaFoldDB" id="A0A8J5XKP4"/>
<keyword evidence="2" id="KW-0812">Transmembrane</keyword>
<name>A0A8J5XKP4_DIALT</name>
<sequence length="1107" mass="117204">MQTTLYAPRSPLGLPTRTSARRRSASTFVLPSSRRPNILLVTDPGPDPDDVKALLVLATLHRDGAITFVGALVRRAVGSVSVMGGLERDERARFGWAADSSVNNGFDMAGAQAVYDWCFAEGVPLAVVSRFAVPLLPMSLARSFAERSNSDVLRYLAEAQFLGLEGLWHKLCAGKLPARCTKQWFCETFCGIDAAQYEAQGLETRLGPSSEIRRRLNGNVKPYDVIALMAALPHTRALVAPSEHEAAASDGAPPERPPIASSRVVSVTAADGRIVRHLLLLEPDHAPELEHVVGLLRETYHKVAFLTRARVNHGESASAIDPRLLSWRVEHAPGGMALSATTLASPARGAAHKAVGPAPTSGAPDASAAGARFVDVGAATTATALGRDGYGLLSQSRLAARLDATLDVARAMDARASGRVVALLVGLIVLAVANGVWSYSSDTASGQIAFAFTFPLVTLAMLVVVAWLRDDRAHACAARLALVAVVLVLTFQLVVALGYALESVDALVWMQARTAVDVTTAVTERFSSPAGESGRALGTARTTVAWAMVAFLALAIAQLAPFAHVRAARADGNAGLAARLWSSVRAFTGAPSAYVLFRESTCLATRCDDRRQPGVGAGLMAVACAYVLTAAAMCLPRARPRLRALLMRLVRWKVVAVHLPLIALLGLDEARAAGGARPREAADVMAAAARAFSVTSIVDLADAVRSGDEEAASGEGALSRVSIWERGAGRDAADRGVDEPLGVGARLCALIRPGGGAATRGSQGVAPEMMRLSTTTGGSSAQLLRTQLHTGALSETAQALVQSLRQVRRSLDTIMSSTSASSDITPPPNAAMAASKMSALAPRTARGVERAPIPAQRHAASCLGQVRPTEALSCPRQQRSRSWTPSPTIGIHPYRSSERAKWNGRVEVRHRERDPTMAMAPSRIAAAESSVDYFVVHSHLDSAELKREALADWCARDEQSGATVWLDVLSARADAEPIERLEHLPFHLARARKLLVLIGVEFARSFEAVMQLYVWAATGGSLDKVEVVLLGGPESAAAVYASLDAFHVMWAQPARCKACQERLVRAVEIASVGGFNEVVRAYLPCVGKLLSTAGVVESGESGRGAQV</sequence>
<keyword evidence="4" id="KW-1185">Reference proteome</keyword>
<feature type="transmembrane region" description="Helical" evidence="2">
    <location>
        <begin position="617"/>
        <end position="638"/>
    </location>
</feature>
<feature type="transmembrane region" description="Helical" evidence="2">
    <location>
        <begin position="544"/>
        <end position="564"/>
    </location>
</feature>
<accession>A0A8J5XKP4</accession>
<dbReference type="GO" id="GO:0016799">
    <property type="term" value="F:hydrolase activity, hydrolyzing N-glycosyl compounds"/>
    <property type="evidence" value="ECO:0007669"/>
    <property type="project" value="InterPro"/>
</dbReference>
<feature type="transmembrane region" description="Helical" evidence="2">
    <location>
        <begin position="420"/>
        <end position="440"/>
    </location>
</feature>
<feature type="transmembrane region" description="Helical" evidence="2">
    <location>
        <begin position="446"/>
        <end position="468"/>
    </location>
</feature>
<evidence type="ECO:0000256" key="1">
    <source>
        <dbReference type="SAM" id="MobiDB-lite"/>
    </source>
</evidence>
<reference evidence="3" key="1">
    <citation type="submission" date="2021-05" db="EMBL/GenBank/DDBJ databases">
        <title>The genome of the haptophyte Pavlova lutheri (Diacronema luteri, Pavlovales) - a model for lipid biosynthesis in eukaryotic algae.</title>
        <authorList>
            <person name="Hulatt C.J."/>
            <person name="Posewitz M.C."/>
        </authorList>
    </citation>
    <scope>NUCLEOTIDE SEQUENCE</scope>
    <source>
        <strain evidence="3">NIVA-4/92</strain>
    </source>
</reference>
<evidence type="ECO:0000256" key="2">
    <source>
        <dbReference type="SAM" id="Phobius"/>
    </source>
</evidence>
<keyword evidence="2" id="KW-1133">Transmembrane helix</keyword>
<evidence type="ECO:0008006" key="5">
    <source>
        <dbReference type="Google" id="ProtNLM"/>
    </source>
</evidence>
<gene>
    <name evidence="3" type="ORF">KFE25_004803</name>
</gene>
<dbReference type="InterPro" id="IPR036452">
    <property type="entry name" value="Ribo_hydro-like"/>
</dbReference>
<dbReference type="Proteomes" id="UP000751190">
    <property type="component" value="Unassembled WGS sequence"/>
</dbReference>